<evidence type="ECO:0000313" key="4">
    <source>
        <dbReference type="Proteomes" id="UP000807370"/>
    </source>
</evidence>
<evidence type="ECO:0000313" key="3">
    <source>
        <dbReference type="EMBL" id="MBH5401383.1"/>
    </source>
</evidence>
<dbReference type="RefSeq" id="WP_197962502.1">
    <property type="nucleotide sequence ID" value="NZ_JACCHP010000020.1"/>
</dbReference>
<dbReference type="Gene3D" id="2.60.450.10">
    <property type="entry name" value="Lipopolysaccharide (LPS) transport protein A like domain"/>
    <property type="match status" value="1"/>
</dbReference>
<dbReference type="Pfam" id="PF06835">
    <property type="entry name" value="LptC"/>
    <property type="match status" value="1"/>
</dbReference>
<accession>A0ABS0PVX5</accession>
<evidence type="ECO:0000256" key="2">
    <source>
        <dbReference type="SAM" id="Phobius"/>
    </source>
</evidence>
<protein>
    <submittedName>
        <fullName evidence="3">LPS export ABC transporter periplasmic protein LptC</fullName>
    </submittedName>
</protein>
<proteinExistence type="predicted"/>
<gene>
    <name evidence="3" type="primary">lptC</name>
    <name evidence="3" type="ORF">HZZ13_26875</name>
</gene>
<dbReference type="Proteomes" id="UP000807370">
    <property type="component" value="Unassembled WGS sequence"/>
</dbReference>
<dbReference type="EMBL" id="JACCHP010000020">
    <property type="protein sequence ID" value="MBH5401383.1"/>
    <property type="molecule type" value="Genomic_DNA"/>
</dbReference>
<reference evidence="3 4" key="1">
    <citation type="submission" date="2020-07" db="EMBL/GenBank/DDBJ databases">
        <title>Bradyrhizobium diversity isolated from nodules of indigenous legumes of Western Australia.</title>
        <authorList>
            <person name="Klepa M.S."/>
        </authorList>
    </citation>
    <scope>NUCLEOTIDE SEQUENCE [LARGE SCALE GENOMIC DNA]</scope>
    <source>
        <strain evidence="3 4">CNPSo 4010</strain>
    </source>
</reference>
<feature type="region of interest" description="Disordered" evidence="1">
    <location>
        <begin position="213"/>
        <end position="243"/>
    </location>
</feature>
<name>A0ABS0PVX5_9BRAD</name>
<feature type="transmembrane region" description="Helical" evidence="2">
    <location>
        <begin position="29"/>
        <end position="51"/>
    </location>
</feature>
<organism evidence="3 4">
    <name type="scientific">Bradyrhizobium agreste</name>
    <dbReference type="NCBI Taxonomy" id="2751811"/>
    <lineage>
        <taxon>Bacteria</taxon>
        <taxon>Pseudomonadati</taxon>
        <taxon>Pseudomonadota</taxon>
        <taxon>Alphaproteobacteria</taxon>
        <taxon>Hyphomicrobiales</taxon>
        <taxon>Nitrobacteraceae</taxon>
        <taxon>Bradyrhizobium</taxon>
    </lineage>
</organism>
<feature type="compositionally biased region" description="Polar residues" evidence="1">
    <location>
        <begin position="233"/>
        <end position="243"/>
    </location>
</feature>
<sequence length="243" mass="26747">MNSAQNPTYDAALAAKFASAARHSRMVRILRIAVPGAVLLSMAVIVGVSIFNPFRMLMPKLPLDSGNLVVSGTKITMESPHLAGYTPDQRPYELWAKTATQDITDPDHVDLNDLRAKVLMEDQSTLFLDARTGRFDNKQQQLDLRKDIFLRTSTGYEARLNSAFVDMGKGTVSSDERVDVKLTNGTLSADRLRITEGGDVIRFEGNVVMHLDKLDEPAAVQPPPPEPAPTKTRMPQNKSANSK</sequence>
<keyword evidence="4" id="KW-1185">Reference proteome</keyword>
<keyword evidence="2" id="KW-0472">Membrane</keyword>
<evidence type="ECO:0000256" key="1">
    <source>
        <dbReference type="SAM" id="MobiDB-lite"/>
    </source>
</evidence>
<keyword evidence="2" id="KW-1133">Transmembrane helix</keyword>
<dbReference type="InterPro" id="IPR010664">
    <property type="entry name" value="LipoPS_assembly_LptC-rel"/>
</dbReference>
<keyword evidence="2" id="KW-0812">Transmembrane</keyword>
<comment type="caution">
    <text evidence="3">The sequence shown here is derived from an EMBL/GenBank/DDBJ whole genome shotgun (WGS) entry which is preliminary data.</text>
</comment>